<sequence>MDRFVKKLKLTNDVNANVNDNNLNLEINIKQSTSISDKSLNFKVKRKYTDDYLCFGFTWNGNTDCPLPICIVCGEKLSNEAMVPNKLKRHLTTIHPSESLKTRLYFERLLNSYKRAASGMVKRVIISDKALEASFKVTELMAKNMISHVIGEKLIGPACLVVVESMLSKESKDVISKVPLSNNIISRLINEMADDINDIVLEKLKIKNYFHYKYTRVLIELLKLNY</sequence>
<dbReference type="PANTHER" id="PTHR45913">
    <property type="entry name" value="EPM2A-INTERACTING PROTEIN 1"/>
    <property type="match status" value="1"/>
</dbReference>
<dbReference type="OrthoDB" id="6607491at2759"/>
<dbReference type="RefSeq" id="XP_029344610.1">
    <property type="nucleotide sequence ID" value="XM_029488750.1"/>
</dbReference>
<reference evidence="2" key="1">
    <citation type="submission" date="2010-06" db="EMBL/GenBank/DDBJ databases">
        <authorList>
            <person name="Jiang H."/>
            <person name="Abraham K."/>
            <person name="Ali S."/>
            <person name="Alsbrooks S.L."/>
            <person name="Anim B.N."/>
            <person name="Anosike U.S."/>
            <person name="Attaway T."/>
            <person name="Bandaranaike D.P."/>
            <person name="Battles P.K."/>
            <person name="Bell S.N."/>
            <person name="Bell A.V."/>
            <person name="Beltran B."/>
            <person name="Bickham C."/>
            <person name="Bustamante Y."/>
            <person name="Caleb T."/>
            <person name="Canada A."/>
            <person name="Cardenas V."/>
            <person name="Carter K."/>
            <person name="Chacko J."/>
            <person name="Chandrabose M.N."/>
            <person name="Chavez D."/>
            <person name="Chavez A."/>
            <person name="Chen L."/>
            <person name="Chu H.-S."/>
            <person name="Claassen K.J."/>
            <person name="Cockrell R."/>
            <person name="Collins M."/>
            <person name="Cooper J.A."/>
            <person name="Cree A."/>
            <person name="Curry S.M."/>
            <person name="Da Y."/>
            <person name="Dao M.D."/>
            <person name="Das B."/>
            <person name="Davila M.-L."/>
            <person name="Davy-Carroll L."/>
            <person name="Denson S."/>
            <person name="Dinh H."/>
            <person name="Ebong V.E."/>
            <person name="Edwards J.R."/>
            <person name="Egan A."/>
            <person name="El-Daye J."/>
            <person name="Escobedo L."/>
            <person name="Fernandez S."/>
            <person name="Fernando P.R."/>
            <person name="Flagg N."/>
            <person name="Forbes L.D."/>
            <person name="Fowler R.G."/>
            <person name="Fu Q."/>
            <person name="Gabisi R.A."/>
            <person name="Ganer J."/>
            <person name="Garbino Pronczuk A."/>
            <person name="Garcia R.M."/>
            <person name="Garner T."/>
            <person name="Garrett T.E."/>
            <person name="Gonzalez D.A."/>
            <person name="Hamid H."/>
            <person name="Hawkins E.S."/>
            <person name="Hirani K."/>
            <person name="Hogues M.E."/>
            <person name="Hollins B."/>
            <person name="Hsiao C.-H."/>
            <person name="Jabil R."/>
            <person name="James M.L."/>
            <person name="Jhangiani S.N."/>
            <person name="Johnson B."/>
            <person name="Johnson Q."/>
            <person name="Joshi V."/>
            <person name="Kalu J.B."/>
            <person name="Kam C."/>
            <person name="Kashfia A."/>
            <person name="Keebler J."/>
            <person name="Kisamo H."/>
            <person name="Kovar C.L."/>
            <person name="Lago L.A."/>
            <person name="Lai C.-Y."/>
            <person name="Laidlaw J."/>
            <person name="Lara F."/>
            <person name="Le T.-K."/>
            <person name="Lee S.L."/>
            <person name="Legall F.H."/>
            <person name="Lemon S.J."/>
            <person name="Lewis L.R."/>
            <person name="Li B."/>
            <person name="Liu Y."/>
            <person name="Liu Y.-S."/>
            <person name="Lopez J."/>
            <person name="Lozado R.J."/>
            <person name="Lu J."/>
            <person name="Madu R.C."/>
            <person name="Maheshwari M."/>
            <person name="Maheshwari R."/>
            <person name="Malloy K."/>
            <person name="Martinez E."/>
            <person name="Mathew T."/>
            <person name="Mercado I.C."/>
            <person name="Mercado C."/>
            <person name="Meyer B."/>
            <person name="Montgomery K."/>
            <person name="Morgan M.B."/>
            <person name="Munidasa M."/>
            <person name="Nazareth L.V."/>
            <person name="Nelson J."/>
            <person name="Ng B.M."/>
            <person name="Nguyen N.B."/>
            <person name="Nguyen P.Q."/>
            <person name="Nguyen T."/>
            <person name="Obregon M."/>
            <person name="Okwuonu G.O."/>
            <person name="Onwere C.G."/>
            <person name="Orozco G."/>
            <person name="Parra A."/>
            <person name="Patel S."/>
            <person name="Patil S."/>
            <person name="Perez A."/>
            <person name="Perez Y."/>
            <person name="Pham C."/>
            <person name="Primus E.L."/>
            <person name="Pu L.-L."/>
            <person name="Puazo M."/>
            <person name="Qin X."/>
            <person name="Quiroz J.B."/>
            <person name="Reese J."/>
            <person name="Richards S."/>
            <person name="Rives C.M."/>
            <person name="Robberts R."/>
            <person name="Ruiz S.J."/>
            <person name="Ruiz M.J."/>
            <person name="Santibanez J."/>
            <person name="Schneider B.W."/>
            <person name="Sisson I."/>
            <person name="Smith M."/>
            <person name="Sodergren E."/>
            <person name="Song X.-Z."/>
            <person name="Song B.B."/>
            <person name="Summersgill H."/>
            <person name="Thelus R."/>
            <person name="Thornton R.D."/>
            <person name="Trejos Z.Y."/>
            <person name="Usmani K."/>
            <person name="Vattathil S."/>
            <person name="Villasana D."/>
            <person name="Walker D.L."/>
            <person name="Wang S."/>
            <person name="Wang K."/>
            <person name="White C.S."/>
            <person name="Williams A.C."/>
            <person name="Williamson J."/>
            <person name="Wilson K."/>
            <person name="Woghiren I.O."/>
            <person name="Woodworth J.R."/>
            <person name="Worley K.C."/>
            <person name="Wright R.A."/>
            <person name="Wu W."/>
            <person name="Young L."/>
            <person name="Zhang L."/>
            <person name="Zhang J."/>
            <person name="Zhu Y."/>
            <person name="Muzny D.M."/>
            <person name="Weinstock G."/>
            <person name="Gibbs R.A."/>
        </authorList>
    </citation>
    <scope>NUCLEOTIDE SEQUENCE [LARGE SCALE GENOMIC DNA]</scope>
    <source>
        <strain evidence="2">LSR1</strain>
    </source>
</reference>
<reference evidence="1" key="2">
    <citation type="submission" date="2022-06" db="UniProtKB">
        <authorList>
            <consortium name="EnsemblMetazoa"/>
        </authorList>
    </citation>
    <scope>IDENTIFICATION</scope>
</reference>
<accession>A0A8R2JRM4</accession>
<dbReference type="Proteomes" id="UP000007819">
    <property type="component" value="Chromosome A1"/>
</dbReference>
<keyword evidence="2" id="KW-1185">Reference proteome</keyword>
<dbReference type="KEGG" id="api:115033914"/>
<protein>
    <submittedName>
        <fullName evidence="1">Uncharacterized protein</fullName>
    </submittedName>
</protein>
<evidence type="ECO:0000313" key="1">
    <source>
        <dbReference type="EnsemblMetazoa" id="XP_029344610.1"/>
    </source>
</evidence>
<dbReference type="GeneID" id="115033914"/>
<dbReference type="EnsemblMetazoa" id="XM_029488750.1">
    <property type="protein sequence ID" value="XP_029344610.1"/>
    <property type="gene ID" value="LOC115033914"/>
</dbReference>
<name>A0A8R2JRM4_ACYPI</name>
<evidence type="ECO:0000313" key="2">
    <source>
        <dbReference type="Proteomes" id="UP000007819"/>
    </source>
</evidence>
<dbReference type="AlphaFoldDB" id="A0A8R2JRM4"/>
<proteinExistence type="predicted"/>
<dbReference type="PANTHER" id="PTHR45913:SF19">
    <property type="entry name" value="LOW QUALITY PROTEIN: ZINC FINGER BED DOMAIN-CONTAINING PROTEIN 5-LIKE"/>
    <property type="match status" value="1"/>
</dbReference>
<organism evidence="1 2">
    <name type="scientific">Acyrthosiphon pisum</name>
    <name type="common">Pea aphid</name>
    <dbReference type="NCBI Taxonomy" id="7029"/>
    <lineage>
        <taxon>Eukaryota</taxon>
        <taxon>Metazoa</taxon>
        <taxon>Ecdysozoa</taxon>
        <taxon>Arthropoda</taxon>
        <taxon>Hexapoda</taxon>
        <taxon>Insecta</taxon>
        <taxon>Pterygota</taxon>
        <taxon>Neoptera</taxon>
        <taxon>Paraneoptera</taxon>
        <taxon>Hemiptera</taxon>
        <taxon>Sternorrhyncha</taxon>
        <taxon>Aphidomorpha</taxon>
        <taxon>Aphidoidea</taxon>
        <taxon>Aphididae</taxon>
        <taxon>Macrosiphini</taxon>
        <taxon>Acyrthosiphon</taxon>
    </lineage>
</organism>